<reference evidence="12" key="1">
    <citation type="submission" date="2023-04" db="EMBL/GenBank/DDBJ databases">
        <title>Black Yeasts Isolated from many extreme environments.</title>
        <authorList>
            <person name="Coleine C."/>
            <person name="Stajich J.E."/>
            <person name="Selbmann L."/>
        </authorList>
    </citation>
    <scope>NUCLEOTIDE SEQUENCE</scope>
    <source>
        <strain evidence="12">CCFEE 5312</strain>
    </source>
</reference>
<sequence>MTLLERHHLGLGRYASHLTSTKRRVPCQDFTTTDPNYFTDRNHFFHDRPALPPAVMLLYYSLAAFLLVDHSSAQSSAATAAAVPSAAAGTGTWPVDLVGTWTSKSRAVLTGPGFYDPINDNLLEPDHTGISYSFTSDGHYEEAYYRAIANPTAPDCPSAIMQWQHGSWTFNANGSLLLQPISVDGRQVTSDPCNDPNHSVYLRYNQTENMEKYAVYEDPYHGIPRLDLYQFDGTPIMPLYLVYSPPMMLPTTTLNPMTSATATSASKLKKRGQGLPAEVPINWKEKLQANPDNLGMVKHINADKLWWIGLGMTGIGGLLYLGPRRMGIQI</sequence>
<keyword evidence="9 11" id="KW-0472">Membrane</keyword>
<keyword evidence="13" id="KW-1185">Reference proteome</keyword>
<feature type="transmembrane region" description="Helical" evidence="11">
    <location>
        <begin position="305"/>
        <end position="322"/>
    </location>
</feature>
<keyword evidence="8 11" id="KW-1133">Transmembrane helix</keyword>
<protein>
    <recommendedName>
        <fullName evidence="4">Protein ROT1</fullName>
    </recommendedName>
    <alternativeName>
        <fullName evidence="3">Protein rot1</fullName>
    </alternativeName>
</protein>
<dbReference type="GO" id="GO:0006458">
    <property type="term" value="P:'de novo' protein folding"/>
    <property type="evidence" value="ECO:0007669"/>
    <property type="project" value="InterPro"/>
</dbReference>
<evidence type="ECO:0000256" key="1">
    <source>
        <dbReference type="ARBA" id="ARBA00004115"/>
    </source>
</evidence>
<dbReference type="PANTHER" id="PTHR28090">
    <property type="entry name" value="PROTEIN ROT1"/>
    <property type="match status" value="1"/>
</dbReference>
<evidence type="ECO:0000256" key="5">
    <source>
        <dbReference type="ARBA" id="ARBA00022692"/>
    </source>
</evidence>
<comment type="similarity">
    <text evidence="2">Belongs to the ROT1 family.</text>
</comment>
<comment type="subcellular location">
    <subcellularLocation>
        <location evidence="1">Endoplasmic reticulum membrane</location>
        <topology evidence="1">Single-pass type I membrane protein</topology>
    </subcellularLocation>
</comment>
<dbReference type="EMBL" id="JAWDJX010000027">
    <property type="protein sequence ID" value="KAK3051180.1"/>
    <property type="molecule type" value="Genomic_DNA"/>
</dbReference>
<evidence type="ECO:0000256" key="3">
    <source>
        <dbReference type="ARBA" id="ARBA00016195"/>
    </source>
</evidence>
<comment type="function">
    <text evidence="10">Required for normal levels of the cell wall 1,6-beta-glucan. Involved in a protein folding machinery chaperoning proteins acting in various physiological processes including cell wall synthesis and lysis of autophagic bodies.</text>
</comment>
<dbReference type="Pfam" id="PF10681">
    <property type="entry name" value="Rot1"/>
    <property type="match status" value="1"/>
</dbReference>
<proteinExistence type="inferred from homology"/>
<evidence type="ECO:0000256" key="9">
    <source>
        <dbReference type="ARBA" id="ARBA00023136"/>
    </source>
</evidence>
<dbReference type="InterPro" id="IPR019623">
    <property type="entry name" value="Rot1"/>
</dbReference>
<keyword evidence="6" id="KW-0732">Signal</keyword>
<evidence type="ECO:0000256" key="7">
    <source>
        <dbReference type="ARBA" id="ARBA00022824"/>
    </source>
</evidence>
<accession>A0AAJ0DJ38</accession>
<organism evidence="12 13">
    <name type="scientific">Extremus antarcticus</name>
    <dbReference type="NCBI Taxonomy" id="702011"/>
    <lineage>
        <taxon>Eukaryota</taxon>
        <taxon>Fungi</taxon>
        <taxon>Dikarya</taxon>
        <taxon>Ascomycota</taxon>
        <taxon>Pezizomycotina</taxon>
        <taxon>Dothideomycetes</taxon>
        <taxon>Dothideomycetidae</taxon>
        <taxon>Mycosphaerellales</taxon>
        <taxon>Extremaceae</taxon>
        <taxon>Extremus</taxon>
    </lineage>
</organism>
<dbReference type="GO" id="GO:0005789">
    <property type="term" value="C:endoplasmic reticulum membrane"/>
    <property type="evidence" value="ECO:0007669"/>
    <property type="project" value="UniProtKB-SubCell"/>
</dbReference>
<evidence type="ECO:0000256" key="8">
    <source>
        <dbReference type="ARBA" id="ARBA00022989"/>
    </source>
</evidence>
<keyword evidence="5 11" id="KW-0812">Transmembrane</keyword>
<evidence type="ECO:0000256" key="4">
    <source>
        <dbReference type="ARBA" id="ARBA00017291"/>
    </source>
</evidence>
<gene>
    <name evidence="12" type="primary">ROT1</name>
    <name evidence="12" type="ORF">LTR09_007576</name>
</gene>
<evidence type="ECO:0000256" key="11">
    <source>
        <dbReference type="SAM" id="Phobius"/>
    </source>
</evidence>
<evidence type="ECO:0000256" key="6">
    <source>
        <dbReference type="ARBA" id="ARBA00022729"/>
    </source>
</evidence>
<keyword evidence="7" id="KW-0256">Endoplasmic reticulum</keyword>
<name>A0AAJ0DJ38_9PEZI</name>
<evidence type="ECO:0000256" key="2">
    <source>
        <dbReference type="ARBA" id="ARBA00007149"/>
    </source>
</evidence>
<dbReference type="GO" id="GO:0051082">
    <property type="term" value="F:unfolded protein binding"/>
    <property type="evidence" value="ECO:0007669"/>
    <property type="project" value="TreeGrafter"/>
</dbReference>
<dbReference type="Proteomes" id="UP001271007">
    <property type="component" value="Unassembled WGS sequence"/>
</dbReference>
<comment type="caution">
    <text evidence="12">The sequence shown here is derived from an EMBL/GenBank/DDBJ whole genome shotgun (WGS) entry which is preliminary data.</text>
</comment>
<dbReference type="PANTHER" id="PTHR28090:SF1">
    <property type="entry name" value="PROTEIN ROT1"/>
    <property type="match status" value="1"/>
</dbReference>
<evidence type="ECO:0000256" key="10">
    <source>
        <dbReference type="ARBA" id="ARBA00024969"/>
    </source>
</evidence>
<dbReference type="AlphaFoldDB" id="A0AAJ0DJ38"/>
<evidence type="ECO:0000313" key="12">
    <source>
        <dbReference type="EMBL" id="KAK3051180.1"/>
    </source>
</evidence>
<evidence type="ECO:0000313" key="13">
    <source>
        <dbReference type="Proteomes" id="UP001271007"/>
    </source>
</evidence>